<sequence length="530" mass="58553">MDGEGANSSDEEEPTGGPHQQSSAHMETSDVVIEPDASQEFPKGAGEEEQSEREGGGPDSAKYVENLLKKFAEQPLKLRVHDVKISGNVRTNDSVIEAEFEKVKEAETSQELFKEVFLANARLQSLGIFEECVITLEPGPVELPGTANVIVNIKEPKRPYSGEVGVYTRPETRTWTFEGSLKLKNLLGHAETWDGTGSCSWDGMTEFSAGLHYPRFKQLPAALVTRASIFSQDWMNFSSYTERLVGLSAGLVASNYHDLSYNLTWRTLQDPQHCASRSVRRQLGHSLLSALKYTFKIDKRDSVLRPTKGYAFRSATQIAGLGADSNLLRFVRQELDLRCAVPLGFSNAALNVGISGGLIVPWGAGFRKKTTPISDRFFIGGHNSVVCGLHGPLTVPGFPIRGLGPMECRQASTVLQNSNDRQELKDSLGGDLAFTGFADLAFDLPIQFLKEQNIHAHCFVSAGNIFGLQEVQRELLTWKKLWSSTRVSAGFGIVVPTNVFRFELNFCHVLRQLENDRGKRGFQLSFASPY</sequence>
<keyword evidence="4" id="KW-0812">Transmembrane</keyword>
<evidence type="ECO:0000256" key="3">
    <source>
        <dbReference type="ARBA" id="ARBA00022452"/>
    </source>
</evidence>
<proteinExistence type="inferred from homology"/>
<evidence type="ECO:0000313" key="12">
    <source>
        <dbReference type="Proteomes" id="UP000825935"/>
    </source>
</evidence>
<evidence type="ECO:0000256" key="2">
    <source>
        <dbReference type="ARBA" id="ARBA00010913"/>
    </source>
</evidence>
<keyword evidence="6" id="KW-0472">Membrane</keyword>
<dbReference type="InterPro" id="IPR039910">
    <property type="entry name" value="D15-like"/>
</dbReference>
<dbReference type="EMBL" id="CM035419">
    <property type="protein sequence ID" value="KAH7414702.1"/>
    <property type="molecule type" value="Genomic_DNA"/>
</dbReference>
<dbReference type="Gene3D" id="2.40.160.50">
    <property type="entry name" value="membrane protein fhac: a member of the omp85/tpsb transporter family"/>
    <property type="match status" value="1"/>
</dbReference>
<keyword evidence="5" id="KW-1002">Plastid outer membrane</keyword>
<protein>
    <recommendedName>
        <fullName evidence="13">Bacterial surface antigen (D15) domain-containing protein</fullName>
    </recommendedName>
</protein>
<dbReference type="OMA" id="KHPVARF"/>
<reference evidence="11" key="1">
    <citation type="submission" date="2021-08" db="EMBL/GenBank/DDBJ databases">
        <title>WGS assembly of Ceratopteris richardii.</title>
        <authorList>
            <person name="Marchant D.B."/>
            <person name="Chen G."/>
            <person name="Jenkins J."/>
            <person name="Shu S."/>
            <person name="Leebens-Mack J."/>
            <person name="Grimwood J."/>
            <person name="Schmutz J."/>
            <person name="Soltis P."/>
            <person name="Soltis D."/>
            <person name="Chen Z.-H."/>
        </authorList>
    </citation>
    <scope>NUCLEOTIDE SEQUENCE</scope>
    <source>
        <strain evidence="11">Whitten #5841</strain>
        <tissue evidence="11">Leaf</tissue>
    </source>
</reference>
<gene>
    <name evidence="11" type="ORF">KP509_14G006800</name>
</gene>
<comment type="similarity">
    <text evidence="2">Belongs to the SAM50/omp85 family.</text>
</comment>
<dbReference type="PANTHER" id="PTHR12815">
    <property type="entry name" value="SORTING AND ASSEMBLY MACHINERY SAMM50 PROTEIN FAMILY MEMBER"/>
    <property type="match status" value="1"/>
</dbReference>
<evidence type="ECO:0000259" key="9">
    <source>
        <dbReference type="Pfam" id="PF01103"/>
    </source>
</evidence>
<feature type="domain" description="POTRA" evidence="10">
    <location>
        <begin position="79"/>
        <end position="155"/>
    </location>
</feature>
<dbReference type="PANTHER" id="PTHR12815:SF18">
    <property type="entry name" value="SORTING AND ASSEMBLY MACHINERY COMPONENT 50 HOMOLOG"/>
    <property type="match status" value="1"/>
</dbReference>
<comment type="caution">
    <text evidence="11">The sequence shown here is derived from an EMBL/GenBank/DDBJ whole genome shotgun (WGS) entry which is preliminary data.</text>
</comment>
<evidence type="ECO:0000256" key="5">
    <source>
        <dbReference type="ARBA" id="ARBA00022805"/>
    </source>
</evidence>
<dbReference type="AlphaFoldDB" id="A0A8T2T992"/>
<feature type="compositionally biased region" description="Acidic residues" evidence="8">
    <location>
        <begin position="1"/>
        <end position="14"/>
    </location>
</feature>
<feature type="domain" description="Bacterial surface antigen (D15)" evidence="9">
    <location>
        <begin position="185"/>
        <end position="525"/>
    </location>
</feature>
<feature type="region of interest" description="Disordered" evidence="8">
    <location>
        <begin position="1"/>
        <end position="61"/>
    </location>
</feature>
<dbReference type="InterPro" id="IPR000184">
    <property type="entry name" value="Bac_surfAg_D15"/>
</dbReference>
<keyword evidence="5" id="KW-0934">Plastid</keyword>
<name>A0A8T2T992_CERRI</name>
<keyword evidence="12" id="KW-1185">Reference proteome</keyword>
<dbReference type="Pfam" id="PF07244">
    <property type="entry name" value="POTRA"/>
    <property type="match status" value="1"/>
</dbReference>
<evidence type="ECO:0000256" key="4">
    <source>
        <dbReference type="ARBA" id="ARBA00022692"/>
    </source>
</evidence>
<comment type="subcellular location">
    <subcellularLocation>
        <location evidence="1">Mitochondrion outer membrane</location>
        <topology evidence="1">Multi-pass membrane protein</topology>
    </subcellularLocation>
    <subcellularLocation>
        <location evidence="7">Plastid</location>
        <location evidence="7">Chloroplast outer membrane</location>
    </subcellularLocation>
</comment>
<dbReference type="Gene3D" id="3.10.20.310">
    <property type="entry name" value="membrane protein fhac"/>
    <property type="match status" value="1"/>
</dbReference>
<dbReference type="Proteomes" id="UP000825935">
    <property type="component" value="Chromosome 14"/>
</dbReference>
<evidence type="ECO:0000256" key="6">
    <source>
        <dbReference type="ARBA" id="ARBA00023136"/>
    </source>
</evidence>
<dbReference type="GO" id="GO:0009707">
    <property type="term" value="C:chloroplast outer membrane"/>
    <property type="evidence" value="ECO:0007669"/>
    <property type="project" value="UniProtKB-SubCell"/>
</dbReference>
<evidence type="ECO:0000256" key="7">
    <source>
        <dbReference type="ARBA" id="ARBA00024013"/>
    </source>
</evidence>
<dbReference type="OrthoDB" id="1724197at2759"/>
<dbReference type="GO" id="GO:0005741">
    <property type="term" value="C:mitochondrial outer membrane"/>
    <property type="evidence" value="ECO:0007669"/>
    <property type="project" value="UniProtKB-SubCell"/>
</dbReference>
<evidence type="ECO:0000256" key="1">
    <source>
        <dbReference type="ARBA" id="ARBA00004374"/>
    </source>
</evidence>
<evidence type="ECO:0000259" key="10">
    <source>
        <dbReference type="Pfam" id="PF07244"/>
    </source>
</evidence>
<keyword evidence="3" id="KW-1134">Transmembrane beta strand</keyword>
<evidence type="ECO:0000256" key="8">
    <source>
        <dbReference type="SAM" id="MobiDB-lite"/>
    </source>
</evidence>
<evidence type="ECO:0000313" key="11">
    <source>
        <dbReference type="EMBL" id="KAH7414702.1"/>
    </source>
</evidence>
<dbReference type="Pfam" id="PF01103">
    <property type="entry name" value="Omp85"/>
    <property type="match status" value="1"/>
</dbReference>
<evidence type="ECO:0008006" key="13">
    <source>
        <dbReference type="Google" id="ProtNLM"/>
    </source>
</evidence>
<dbReference type="InterPro" id="IPR010827">
    <property type="entry name" value="BamA/TamA_POTRA"/>
</dbReference>
<organism evidence="11 12">
    <name type="scientific">Ceratopteris richardii</name>
    <name type="common">Triangle waterfern</name>
    <dbReference type="NCBI Taxonomy" id="49495"/>
    <lineage>
        <taxon>Eukaryota</taxon>
        <taxon>Viridiplantae</taxon>
        <taxon>Streptophyta</taxon>
        <taxon>Embryophyta</taxon>
        <taxon>Tracheophyta</taxon>
        <taxon>Polypodiopsida</taxon>
        <taxon>Polypodiidae</taxon>
        <taxon>Polypodiales</taxon>
        <taxon>Pteridineae</taxon>
        <taxon>Pteridaceae</taxon>
        <taxon>Parkerioideae</taxon>
        <taxon>Ceratopteris</taxon>
    </lineage>
</organism>
<accession>A0A8T2T992</accession>